<gene>
    <name evidence="2" type="ORF">MNBD_ACTINO01-1111</name>
</gene>
<dbReference type="Pfam" id="PF05656">
    <property type="entry name" value="DUF805"/>
    <property type="match status" value="1"/>
</dbReference>
<evidence type="ECO:0000313" key="2">
    <source>
        <dbReference type="EMBL" id="VAW08522.1"/>
    </source>
</evidence>
<dbReference type="GO" id="GO:0005886">
    <property type="term" value="C:plasma membrane"/>
    <property type="evidence" value="ECO:0007669"/>
    <property type="project" value="TreeGrafter"/>
</dbReference>
<feature type="transmembrane region" description="Helical" evidence="1">
    <location>
        <begin position="22"/>
        <end position="41"/>
    </location>
</feature>
<keyword evidence="1" id="KW-1133">Transmembrane helix</keyword>
<dbReference type="AlphaFoldDB" id="A0A3B0T253"/>
<keyword evidence="1" id="KW-0472">Membrane</keyword>
<dbReference type="EMBL" id="UOEI01000610">
    <property type="protein sequence ID" value="VAW08522.1"/>
    <property type="molecule type" value="Genomic_DNA"/>
</dbReference>
<proteinExistence type="predicted"/>
<feature type="transmembrane region" description="Helical" evidence="1">
    <location>
        <begin position="78"/>
        <end position="96"/>
    </location>
</feature>
<organism evidence="2">
    <name type="scientific">hydrothermal vent metagenome</name>
    <dbReference type="NCBI Taxonomy" id="652676"/>
    <lineage>
        <taxon>unclassified sequences</taxon>
        <taxon>metagenomes</taxon>
        <taxon>ecological metagenomes</taxon>
    </lineage>
</organism>
<sequence>MDDIDWGHLLFGFSGRINRAKFWAGMVLQYAIFFATVAVAFAVNDPIAFWAAGIVNLVTILMWVAISIKRWHDRGKSGWWMLIALVPVIGYLWMLIETGFLAGDTGPNDYGPDPLVATPTAPATPDASE</sequence>
<dbReference type="PANTHER" id="PTHR34980:SF3">
    <property type="entry name" value="BLR8105 PROTEIN"/>
    <property type="match status" value="1"/>
</dbReference>
<reference evidence="2" key="1">
    <citation type="submission" date="2018-06" db="EMBL/GenBank/DDBJ databases">
        <authorList>
            <person name="Zhirakovskaya E."/>
        </authorList>
    </citation>
    <scope>NUCLEOTIDE SEQUENCE</scope>
</reference>
<accession>A0A3B0T253</accession>
<feature type="transmembrane region" description="Helical" evidence="1">
    <location>
        <begin position="47"/>
        <end position="66"/>
    </location>
</feature>
<dbReference type="InterPro" id="IPR008523">
    <property type="entry name" value="DUF805"/>
</dbReference>
<protein>
    <submittedName>
        <fullName evidence="2">Integral membrane protein</fullName>
    </submittedName>
</protein>
<name>A0A3B0T253_9ZZZZ</name>
<evidence type="ECO:0000256" key="1">
    <source>
        <dbReference type="SAM" id="Phobius"/>
    </source>
</evidence>
<keyword evidence="1" id="KW-0812">Transmembrane</keyword>
<dbReference type="PANTHER" id="PTHR34980">
    <property type="entry name" value="INNER MEMBRANE PROTEIN-RELATED-RELATED"/>
    <property type="match status" value="1"/>
</dbReference>